<dbReference type="InterPro" id="IPR041577">
    <property type="entry name" value="RT_RNaseH_2"/>
</dbReference>
<dbReference type="InterPro" id="IPR043502">
    <property type="entry name" value="DNA/RNA_pol_sf"/>
</dbReference>
<accession>A0AA38GWE4</accession>
<sequence>PLTTLLKKDSFHWNKQATVAFEKLKEAMCITPVLATPDFSKTFIVECDALGYGMRAVIMQGGQPISFEICQFK</sequence>
<dbReference type="AlphaFoldDB" id="A0AA38GWE4"/>
<gene>
    <name evidence="3" type="ORF">KI387_000910</name>
</gene>
<feature type="non-terminal residue" evidence="3">
    <location>
        <position position="1"/>
    </location>
</feature>
<dbReference type="InterPro" id="IPR043128">
    <property type="entry name" value="Rev_trsase/Diguanyl_cyclase"/>
</dbReference>
<keyword evidence="1" id="KW-0511">Multifunctional enzyme</keyword>
<feature type="domain" description="Reverse transcriptase/retrotransposon-derived protein RNase H-like" evidence="2">
    <location>
        <begin position="13"/>
        <end position="63"/>
    </location>
</feature>
<protein>
    <recommendedName>
        <fullName evidence="2">Reverse transcriptase/retrotransposon-derived protein RNase H-like domain-containing protein</fullName>
    </recommendedName>
</protein>
<evidence type="ECO:0000313" key="4">
    <source>
        <dbReference type="Proteomes" id="UP000824469"/>
    </source>
</evidence>
<evidence type="ECO:0000259" key="2">
    <source>
        <dbReference type="Pfam" id="PF17919"/>
    </source>
</evidence>
<reference evidence="3 4" key="1">
    <citation type="journal article" date="2021" name="Nat. Plants">
        <title>The Taxus genome provides insights into paclitaxel biosynthesis.</title>
        <authorList>
            <person name="Xiong X."/>
            <person name="Gou J."/>
            <person name="Liao Q."/>
            <person name="Li Y."/>
            <person name="Zhou Q."/>
            <person name="Bi G."/>
            <person name="Li C."/>
            <person name="Du R."/>
            <person name="Wang X."/>
            <person name="Sun T."/>
            <person name="Guo L."/>
            <person name="Liang H."/>
            <person name="Lu P."/>
            <person name="Wu Y."/>
            <person name="Zhang Z."/>
            <person name="Ro D.K."/>
            <person name="Shang Y."/>
            <person name="Huang S."/>
            <person name="Yan J."/>
        </authorList>
    </citation>
    <scope>NUCLEOTIDE SEQUENCE [LARGE SCALE GENOMIC DNA]</scope>
    <source>
        <strain evidence="3">Ta-2019</strain>
    </source>
</reference>
<proteinExistence type="predicted"/>
<dbReference type="OMA" id="PISFEIC"/>
<dbReference type="Gene3D" id="3.30.70.270">
    <property type="match status" value="1"/>
</dbReference>
<dbReference type="EMBL" id="JAHRHJ020000001">
    <property type="protein sequence ID" value="KAH9328802.1"/>
    <property type="molecule type" value="Genomic_DNA"/>
</dbReference>
<organism evidence="3 4">
    <name type="scientific">Taxus chinensis</name>
    <name type="common">Chinese yew</name>
    <name type="synonym">Taxus wallichiana var. chinensis</name>
    <dbReference type="NCBI Taxonomy" id="29808"/>
    <lineage>
        <taxon>Eukaryota</taxon>
        <taxon>Viridiplantae</taxon>
        <taxon>Streptophyta</taxon>
        <taxon>Embryophyta</taxon>
        <taxon>Tracheophyta</taxon>
        <taxon>Spermatophyta</taxon>
        <taxon>Pinopsida</taxon>
        <taxon>Pinidae</taxon>
        <taxon>Conifers II</taxon>
        <taxon>Cupressales</taxon>
        <taxon>Taxaceae</taxon>
        <taxon>Taxus</taxon>
    </lineage>
</organism>
<dbReference type="PANTHER" id="PTHR37984:SF5">
    <property type="entry name" value="PROTEIN NYNRIN-LIKE"/>
    <property type="match status" value="1"/>
</dbReference>
<dbReference type="SUPFAM" id="SSF56672">
    <property type="entry name" value="DNA/RNA polymerases"/>
    <property type="match status" value="1"/>
</dbReference>
<comment type="caution">
    <text evidence="3">The sequence shown here is derived from an EMBL/GenBank/DDBJ whole genome shotgun (WGS) entry which is preliminary data.</text>
</comment>
<dbReference type="Proteomes" id="UP000824469">
    <property type="component" value="Unassembled WGS sequence"/>
</dbReference>
<dbReference type="GO" id="GO:0003824">
    <property type="term" value="F:catalytic activity"/>
    <property type="evidence" value="ECO:0007669"/>
    <property type="project" value="UniProtKB-KW"/>
</dbReference>
<dbReference type="InterPro" id="IPR050951">
    <property type="entry name" value="Retrovirus_Pol_polyprotein"/>
</dbReference>
<dbReference type="Pfam" id="PF17919">
    <property type="entry name" value="RT_RNaseH_2"/>
    <property type="match status" value="1"/>
</dbReference>
<dbReference type="PANTHER" id="PTHR37984">
    <property type="entry name" value="PROTEIN CBG26694"/>
    <property type="match status" value="1"/>
</dbReference>
<feature type="non-terminal residue" evidence="3">
    <location>
        <position position="73"/>
    </location>
</feature>
<name>A0AA38GWE4_TAXCH</name>
<evidence type="ECO:0000313" key="3">
    <source>
        <dbReference type="EMBL" id="KAH9328802.1"/>
    </source>
</evidence>
<keyword evidence="4" id="KW-1185">Reference proteome</keyword>
<evidence type="ECO:0000256" key="1">
    <source>
        <dbReference type="ARBA" id="ARBA00023268"/>
    </source>
</evidence>